<evidence type="ECO:0000256" key="1">
    <source>
        <dbReference type="SAM" id="MobiDB-lite"/>
    </source>
</evidence>
<accession>A0A8H3I358</accession>
<dbReference type="AlphaFoldDB" id="A0A8H3I358"/>
<dbReference type="EMBL" id="CAJPDR010000061">
    <property type="protein sequence ID" value="CAF9913267.1"/>
    <property type="molecule type" value="Genomic_DNA"/>
</dbReference>
<comment type="caution">
    <text evidence="2">The sequence shown here is derived from an EMBL/GenBank/DDBJ whole genome shotgun (WGS) entry which is preliminary data.</text>
</comment>
<feature type="region of interest" description="Disordered" evidence="1">
    <location>
        <begin position="389"/>
        <end position="408"/>
    </location>
</feature>
<feature type="compositionally biased region" description="Low complexity" evidence="1">
    <location>
        <begin position="396"/>
        <end position="407"/>
    </location>
</feature>
<name>A0A8H3I358_9LECA</name>
<evidence type="ECO:0000313" key="2">
    <source>
        <dbReference type="EMBL" id="CAF9913267.1"/>
    </source>
</evidence>
<feature type="region of interest" description="Disordered" evidence="1">
    <location>
        <begin position="485"/>
        <end position="518"/>
    </location>
</feature>
<protein>
    <submittedName>
        <fullName evidence="2">Uncharacterized protein</fullName>
    </submittedName>
</protein>
<proteinExistence type="predicted"/>
<keyword evidence="3" id="KW-1185">Reference proteome</keyword>
<feature type="region of interest" description="Disordered" evidence="1">
    <location>
        <begin position="233"/>
        <end position="267"/>
    </location>
</feature>
<dbReference type="OrthoDB" id="3437384at2759"/>
<sequence length="1030" mass="113251">MGPLNCCSFRRAVSPESQPSVLIDTSQTGGRFALSSHTPSRAGSHKNVSNAQPIHEIFASATKDDVAHEIPTASGNHIASTHETESGIHRKGSSRQLHDVASKVRKRMSRDSGMSKRSSKQRLRSSLSEDEYQRRGDLKRALHQRVREDIDEGTNISDGSYDEDAVPIKTPKGTWGRHEGSIQISPKHLSSALRRSESPSAYAEVDSRTTSQAYAPKNTAGALSRMLIQRGSNLARESEDQAVHSQVENDRNASTTQKYNFSDEDSPMRVLKAQSHSSLGRSNTVLHMPISTKPLEIDVAKPEFLNTPGASSAPELLPMCIKRIHNSVAREDSRLSFADVRQGAWSNEANETQRITLGSARFLGVYDTKIRPASEQLLHGTSGLWGHSVHSKHSNTHSTTDTHTSSSNGHFCNPGGEEMWFGGTDGKDHSPPTSEQQAGSLIRQRGCSEGSDPVHLYNMHIPQRLASKPLLPSVSLPQLAHHKRDRSYTSGVSSRVFSAIPPSQPSSSVSTDGKHFRTPATHITSSSVYSSASLPPSPPDSTLHINSLSDRLYYLEALQPSEEIISVPAMRPKSIDLDILERRTVETSYHSSNESLMNRELAAAETRISPLPRANTLPKNSRFREDLNRISVELALTNPPRRRVSNLDGARSPADEAVTSIWEKALREHSQEDKAISHTRIGSTSPDLVGPRELDTKTAASTGQKARKRSSSLRTNDRRVPQPLEGAHLQAHLGAYTLPPRREITRKRPTLEGIKVSPSGVRASSWARYPSHTRPERSTSPAGVADQVYSHDFAVTPPGPVPKVSSEHGSSPLSKGKKGKTKSLTFGKQMFSTLSSLYKSQSQELQRRLANEARGHRSSISEGGVLEYPELEMLGSISPPKPSPDIATKLELEEQFRKASEPQSDMQTYGAQPGQVSRKQSQDWAREYRDCIHPQPKWKRGSRTPAIDPRDYDTKLLKGTSDGQALDVATVRSRQASEAIGPKDIRVEGLGSADLRASTLEFKSSLEQDEWKARERIRLLGLETETGVPK</sequence>
<organism evidence="2 3">
    <name type="scientific">Alectoria fallacina</name>
    <dbReference type="NCBI Taxonomy" id="1903189"/>
    <lineage>
        <taxon>Eukaryota</taxon>
        <taxon>Fungi</taxon>
        <taxon>Dikarya</taxon>
        <taxon>Ascomycota</taxon>
        <taxon>Pezizomycotina</taxon>
        <taxon>Lecanoromycetes</taxon>
        <taxon>OSLEUM clade</taxon>
        <taxon>Lecanoromycetidae</taxon>
        <taxon>Lecanorales</taxon>
        <taxon>Lecanorineae</taxon>
        <taxon>Parmeliaceae</taxon>
        <taxon>Alectoria</taxon>
    </lineage>
</organism>
<feature type="compositionally biased region" description="Basic and acidic residues" evidence="1">
    <location>
        <begin position="131"/>
        <end position="148"/>
    </location>
</feature>
<feature type="compositionally biased region" description="Basic and acidic residues" evidence="1">
    <location>
        <begin position="236"/>
        <end position="251"/>
    </location>
</feature>
<evidence type="ECO:0000313" key="3">
    <source>
        <dbReference type="Proteomes" id="UP000664203"/>
    </source>
</evidence>
<dbReference type="Proteomes" id="UP000664203">
    <property type="component" value="Unassembled WGS sequence"/>
</dbReference>
<gene>
    <name evidence="2" type="ORF">ALECFALPRED_008735</name>
</gene>
<feature type="region of interest" description="Disordered" evidence="1">
    <location>
        <begin position="16"/>
        <end position="50"/>
    </location>
</feature>
<feature type="compositionally biased region" description="Polar residues" evidence="1">
    <location>
        <begin position="901"/>
        <end position="919"/>
    </location>
</feature>
<feature type="region of interest" description="Disordered" evidence="1">
    <location>
        <begin position="425"/>
        <end position="447"/>
    </location>
</feature>
<reference evidence="2" key="1">
    <citation type="submission" date="2021-03" db="EMBL/GenBank/DDBJ databases">
        <authorList>
            <person name="Tagirdzhanova G."/>
        </authorList>
    </citation>
    <scope>NUCLEOTIDE SEQUENCE</scope>
</reference>
<feature type="region of interest" description="Disordered" evidence="1">
    <location>
        <begin position="896"/>
        <end position="952"/>
    </location>
</feature>
<feature type="compositionally biased region" description="Basic and acidic residues" evidence="1">
    <location>
        <begin position="920"/>
        <end position="932"/>
    </location>
</feature>
<feature type="region of interest" description="Disordered" evidence="1">
    <location>
        <begin position="73"/>
        <end position="218"/>
    </location>
</feature>
<feature type="region of interest" description="Disordered" evidence="1">
    <location>
        <begin position="669"/>
        <end position="821"/>
    </location>
</feature>